<evidence type="ECO:0000256" key="4">
    <source>
        <dbReference type="SAM" id="MobiDB-lite"/>
    </source>
</evidence>
<dbReference type="EC" id="2.5.1.17" evidence="6"/>
<dbReference type="Pfam" id="PF01923">
    <property type="entry name" value="Cob_adeno_trans"/>
    <property type="match status" value="1"/>
</dbReference>
<sequence length="68" mass="7424">MGTTRLYTRTGDRGETGLAGGHRVAKDSPRIQAYGTLDEVGAHLGWVEGQLPEALADVRPVVRRLEHE</sequence>
<keyword evidence="2" id="KW-0547">Nucleotide-binding</keyword>
<dbReference type="EMBL" id="AUZX01003272">
    <property type="protein sequence ID" value="EQD74369.1"/>
    <property type="molecule type" value="Genomic_DNA"/>
</dbReference>
<feature type="domain" description="Cobalamin adenosyltransferase-like" evidence="5">
    <location>
        <begin position="6"/>
        <end position="67"/>
    </location>
</feature>
<keyword evidence="1 6" id="KW-0808">Transferase</keyword>
<dbReference type="PANTHER" id="PTHR12213">
    <property type="entry name" value="CORRINOID ADENOSYLTRANSFERASE"/>
    <property type="match status" value="1"/>
</dbReference>
<evidence type="ECO:0000256" key="3">
    <source>
        <dbReference type="ARBA" id="ARBA00022840"/>
    </source>
</evidence>
<dbReference type="InterPro" id="IPR029499">
    <property type="entry name" value="PduO-typ"/>
</dbReference>
<feature type="region of interest" description="Disordered" evidence="4">
    <location>
        <begin position="1"/>
        <end position="24"/>
    </location>
</feature>
<dbReference type="InterPro" id="IPR016030">
    <property type="entry name" value="CblAdoTrfase-like"/>
</dbReference>
<dbReference type="PANTHER" id="PTHR12213:SF0">
    <property type="entry name" value="CORRINOID ADENOSYLTRANSFERASE MMAB"/>
    <property type="match status" value="1"/>
</dbReference>
<feature type="non-terminal residue" evidence="6">
    <location>
        <position position="68"/>
    </location>
</feature>
<proteinExistence type="predicted"/>
<dbReference type="GO" id="GO:0008817">
    <property type="term" value="F:corrinoid adenosyltransferase activity"/>
    <property type="evidence" value="ECO:0007669"/>
    <property type="project" value="UniProtKB-EC"/>
</dbReference>
<reference evidence="6" key="1">
    <citation type="submission" date="2013-08" db="EMBL/GenBank/DDBJ databases">
        <authorList>
            <person name="Mendez C."/>
            <person name="Richter M."/>
            <person name="Ferrer M."/>
            <person name="Sanchez J."/>
        </authorList>
    </citation>
    <scope>NUCLEOTIDE SEQUENCE</scope>
</reference>
<evidence type="ECO:0000259" key="5">
    <source>
        <dbReference type="Pfam" id="PF01923"/>
    </source>
</evidence>
<organism evidence="6">
    <name type="scientific">mine drainage metagenome</name>
    <dbReference type="NCBI Taxonomy" id="410659"/>
    <lineage>
        <taxon>unclassified sequences</taxon>
        <taxon>metagenomes</taxon>
        <taxon>ecological metagenomes</taxon>
    </lineage>
</organism>
<name>T1CYI4_9ZZZZ</name>
<dbReference type="AlphaFoldDB" id="T1CYI4"/>
<keyword evidence="3" id="KW-0067">ATP-binding</keyword>
<protein>
    <submittedName>
        <fullName evidence="6">ATP/cobalamin adenosyltransferase</fullName>
        <ecNumber evidence="6">2.5.1.17</ecNumber>
    </submittedName>
</protein>
<gene>
    <name evidence="6" type="ORF">B1A_04497</name>
</gene>
<evidence type="ECO:0000256" key="1">
    <source>
        <dbReference type="ARBA" id="ARBA00022679"/>
    </source>
</evidence>
<dbReference type="InterPro" id="IPR036451">
    <property type="entry name" value="CblAdoTrfase-like_sf"/>
</dbReference>
<comment type="caution">
    <text evidence="6">The sequence shown here is derived from an EMBL/GenBank/DDBJ whole genome shotgun (WGS) entry which is preliminary data.</text>
</comment>
<evidence type="ECO:0000256" key="2">
    <source>
        <dbReference type="ARBA" id="ARBA00022741"/>
    </source>
</evidence>
<dbReference type="SUPFAM" id="SSF89028">
    <property type="entry name" value="Cobalamin adenosyltransferase-like"/>
    <property type="match status" value="1"/>
</dbReference>
<evidence type="ECO:0000313" key="6">
    <source>
        <dbReference type="EMBL" id="EQD74369.1"/>
    </source>
</evidence>
<reference evidence="6" key="2">
    <citation type="journal article" date="2014" name="ISME J.">
        <title>Microbial stratification in low pH oxic and suboxic macroscopic growths along an acid mine drainage.</title>
        <authorList>
            <person name="Mendez-Garcia C."/>
            <person name="Mesa V."/>
            <person name="Sprenger R.R."/>
            <person name="Richter M."/>
            <person name="Diez M.S."/>
            <person name="Solano J."/>
            <person name="Bargiela R."/>
            <person name="Golyshina O.V."/>
            <person name="Manteca A."/>
            <person name="Ramos J.L."/>
            <person name="Gallego J.R."/>
            <person name="Llorente I."/>
            <person name="Martins Dos Santos V.A."/>
            <person name="Jensen O.N."/>
            <person name="Pelaez A.I."/>
            <person name="Sanchez J."/>
            <person name="Ferrer M."/>
        </authorList>
    </citation>
    <scope>NUCLEOTIDE SEQUENCE</scope>
</reference>
<dbReference type="GO" id="GO:0005524">
    <property type="term" value="F:ATP binding"/>
    <property type="evidence" value="ECO:0007669"/>
    <property type="project" value="UniProtKB-KW"/>
</dbReference>
<dbReference type="Gene3D" id="1.20.1200.10">
    <property type="entry name" value="Cobalamin adenosyltransferase-like"/>
    <property type="match status" value="1"/>
</dbReference>
<accession>T1CYI4</accession>